<keyword evidence="5" id="KW-1185">Reference proteome</keyword>
<feature type="region of interest" description="Disordered" evidence="1">
    <location>
        <begin position="27"/>
        <end position="68"/>
    </location>
</feature>
<dbReference type="RefSeq" id="WP_090711135.1">
    <property type="nucleotide sequence ID" value="NZ_FOVM01000005.1"/>
</dbReference>
<dbReference type="EMBL" id="FOVM01000005">
    <property type="protein sequence ID" value="SFN78153.1"/>
    <property type="molecule type" value="Genomic_DNA"/>
</dbReference>
<dbReference type="InterPro" id="IPR007329">
    <property type="entry name" value="FMN-bd"/>
</dbReference>
<organism evidence="4 5">
    <name type="scientific">Mycetocola miduiensis</name>
    <dbReference type="NCBI Taxonomy" id="995034"/>
    <lineage>
        <taxon>Bacteria</taxon>
        <taxon>Bacillati</taxon>
        <taxon>Actinomycetota</taxon>
        <taxon>Actinomycetes</taxon>
        <taxon>Micrococcales</taxon>
        <taxon>Microbacteriaceae</taxon>
        <taxon>Mycetocola</taxon>
    </lineage>
</organism>
<dbReference type="SMART" id="SM00900">
    <property type="entry name" value="FMN_bind"/>
    <property type="match status" value="1"/>
</dbReference>
<dbReference type="STRING" id="995034.SAMN05216219_2099"/>
<dbReference type="Proteomes" id="UP000198867">
    <property type="component" value="Unassembled WGS sequence"/>
</dbReference>
<feature type="chain" id="PRO_5038654564" evidence="2">
    <location>
        <begin position="24"/>
        <end position="151"/>
    </location>
</feature>
<reference evidence="5" key="1">
    <citation type="submission" date="2016-10" db="EMBL/GenBank/DDBJ databases">
        <authorList>
            <person name="Varghese N."/>
            <person name="Submissions S."/>
        </authorList>
    </citation>
    <scope>NUCLEOTIDE SEQUENCE [LARGE SCALE GENOMIC DNA]</scope>
    <source>
        <strain evidence="5">CGMCC 1.11101</strain>
    </source>
</reference>
<dbReference type="OrthoDB" id="4232596at2"/>
<dbReference type="PROSITE" id="PS51257">
    <property type="entry name" value="PROKAR_LIPOPROTEIN"/>
    <property type="match status" value="1"/>
</dbReference>
<evidence type="ECO:0000313" key="5">
    <source>
        <dbReference type="Proteomes" id="UP000198867"/>
    </source>
</evidence>
<dbReference type="AlphaFoldDB" id="A0A1I5BU18"/>
<dbReference type="Pfam" id="PF04205">
    <property type="entry name" value="FMN_bind"/>
    <property type="match status" value="1"/>
</dbReference>
<evidence type="ECO:0000313" key="4">
    <source>
        <dbReference type="EMBL" id="SFN78153.1"/>
    </source>
</evidence>
<protein>
    <submittedName>
        <fullName evidence="4">FMN-binding domain-containing protein</fullName>
    </submittedName>
</protein>
<dbReference type="GO" id="GO:0010181">
    <property type="term" value="F:FMN binding"/>
    <property type="evidence" value="ECO:0007669"/>
    <property type="project" value="InterPro"/>
</dbReference>
<feature type="compositionally biased region" description="Polar residues" evidence="1">
    <location>
        <begin position="33"/>
        <end position="55"/>
    </location>
</feature>
<keyword evidence="2" id="KW-0732">Signal</keyword>
<name>A0A1I5BU18_9MICO</name>
<feature type="domain" description="FMN-binding" evidence="3">
    <location>
        <begin position="69"/>
        <end position="150"/>
    </location>
</feature>
<evidence type="ECO:0000259" key="3">
    <source>
        <dbReference type="SMART" id="SM00900"/>
    </source>
</evidence>
<proteinExistence type="predicted"/>
<dbReference type="GO" id="GO:0016020">
    <property type="term" value="C:membrane"/>
    <property type="evidence" value="ECO:0007669"/>
    <property type="project" value="InterPro"/>
</dbReference>
<gene>
    <name evidence="4" type="ORF">SAMN05216219_2099</name>
</gene>
<evidence type="ECO:0000256" key="2">
    <source>
        <dbReference type="SAM" id="SignalP"/>
    </source>
</evidence>
<evidence type="ECO:0000256" key="1">
    <source>
        <dbReference type="SAM" id="MobiDB-lite"/>
    </source>
</evidence>
<sequence>MQIRSRQNVAAALAGIAMVGTLAGCSGAGSASTAPQESPSGSDGNAAEQPSTGTEYQDGEYTAVGSYISPGGPESVTVTLTLQDNTVTALEVTGSGGTPNAKKFQGEFIDGIDEVVVGRNIDELNVSKVSGSSLTSGGFNEGLDQIRDDAS</sequence>
<feature type="signal peptide" evidence="2">
    <location>
        <begin position="1"/>
        <end position="23"/>
    </location>
</feature>
<accession>A0A1I5BU18</accession>